<feature type="transmembrane region" description="Helical" evidence="1">
    <location>
        <begin position="49"/>
        <end position="68"/>
    </location>
</feature>
<dbReference type="EMBL" id="LAZR01005636">
    <property type="protein sequence ID" value="KKM98322.1"/>
    <property type="molecule type" value="Genomic_DNA"/>
</dbReference>
<dbReference type="AlphaFoldDB" id="A0A0F9PYV9"/>
<keyword evidence="1" id="KW-1133">Transmembrane helix</keyword>
<proteinExistence type="predicted"/>
<protein>
    <submittedName>
        <fullName evidence="2">Uncharacterized protein</fullName>
    </submittedName>
</protein>
<organism evidence="2">
    <name type="scientific">marine sediment metagenome</name>
    <dbReference type="NCBI Taxonomy" id="412755"/>
    <lineage>
        <taxon>unclassified sequences</taxon>
        <taxon>metagenomes</taxon>
        <taxon>ecological metagenomes</taxon>
    </lineage>
</organism>
<keyword evidence="1" id="KW-0812">Transmembrane</keyword>
<keyword evidence="1" id="KW-0472">Membrane</keyword>
<comment type="caution">
    <text evidence="2">The sequence shown here is derived from an EMBL/GenBank/DDBJ whole genome shotgun (WGS) entry which is preliminary data.</text>
</comment>
<reference evidence="2" key="1">
    <citation type="journal article" date="2015" name="Nature">
        <title>Complex archaea that bridge the gap between prokaryotes and eukaryotes.</title>
        <authorList>
            <person name="Spang A."/>
            <person name="Saw J.H."/>
            <person name="Jorgensen S.L."/>
            <person name="Zaremba-Niedzwiedzka K."/>
            <person name="Martijn J."/>
            <person name="Lind A.E."/>
            <person name="van Eijk R."/>
            <person name="Schleper C."/>
            <person name="Guy L."/>
            <person name="Ettema T.J."/>
        </authorList>
    </citation>
    <scope>NUCLEOTIDE SEQUENCE</scope>
</reference>
<evidence type="ECO:0000313" key="2">
    <source>
        <dbReference type="EMBL" id="KKM98322.1"/>
    </source>
</evidence>
<name>A0A0F9PYV9_9ZZZZ</name>
<evidence type="ECO:0000256" key="1">
    <source>
        <dbReference type="SAM" id="Phobius"/>
    </source>
</evidence>
<accession>A0A0F9PYV9</accession>
<gene>
    <name evidence="2" type="ORF">LCGC14_1159170</name>
</gene>
<sequence>MRDAYAWAWILWVVGFVVTEGKAILDDKKAEGDFTLSHYVRRLVARSRLFRYGMLALLAWLPVHFELFEGLL</sequence>